<dbReference type="GO" id="GO:0016491">
    <property type="term" value="F:oxidoreductase activity"/>
    <property type="evidence" value="ECO:0007669"/>
    <property type="project" value="InterPro"/>
</dbReference>
<feature type="domain" description="Thioredoxin" evidence="2">
    <location>
        <begin position="41"/>
        <end position="184"/>
    </location>
</feature>
<dbReference type="Gene3D" id="3.40.30.10">
    <property type="entry name" value="Glutaredoxin"/>
    <property type="match status" value="1"/>
</dbReference>
<dbReference type="InterPro" id="IPR013766">
    <property type="entry name" value="Thioredoxin_domain"/>
</dbReference>
<keyword evidence="4" id="KW-1185">Reference proteome</keyword>
<evidence type="ECO:0000256" key="1">
    <source>
        <dbReference type="ARBA" id="ARBA00023157"/>
    </source>
</evidence>
<evidence type="ECO:0000259" key="2">
    <source>
        <dbReference type="PROSITE" id="PS51352"/>
    </source>
</evidence>
<sequence length="186" mass="20408">MRSGMKAQAQWGILTAVLLLAGLCLYQQPVRLSGAEADYGPQVGLLAPEFSLAGQDQKTYNLEQYRGKPVIINFWASWCAPCKEEAPALAKLHDRYGSDVQILAVNLTLMDSPEKAQAFSTHYGFKFPVLLDTEGDASAAYRIQPIPSTFFVDKNGKVTGTVLGVLDEQGWEEQTRLLLSANQALQ</sequence>
<evidence type="ECO:0000313" key="3">
    <source>
        <dbReference type="EMBL" id="MVP02443.1"/>
    </source>
</evidence>
<organism evidence="3 4">
    <name type="scientific">Paenibacillus lutrae</name>
    <dbReference type="NCBI Taxonomy" id="2078573"/>
    <lineage>
        <taxon>Bacteria</taxon>
        <taxon>Bacillati</taxon>
        <taxon>Bacillota</taxon>
        <taxon>Bacilli</taxon>
        <taxon>Bacillales</taxon>
        <taxon>Paenibacillaceae</taxon>
        <taxon>Paenibacillus</taxon>
    </lineage>
</organism>
<name>A0A7X3FMG9_9BACL</name>
<dbReference type="PROSITE" id="PS51352">
    <property type="entry name" value="THIOREDOXIN_2"/>
    <property type="match status" value="1"/>
</dbReference>
<dbReference type="Pfam" id="PF00578">
    <property type="entry name" value="AhpC-TSA"/>
    <property type="match status" value="1"/>
</dbReference>
<dbReference type="CDD" id="cd02966">
    <property type="entry name" value="TlpA_like_family"/>
    <property type="match status" value="1"/>
</dbReference>
<accession>A0A7X3FMG9</accession>
<dbReference type="GO" id="GO:0016209">
    <property type="term" value="F:antioxidant activity"/>
    <property type="evidence" value="ECO:0007669"/>
    <property type="project" value="InterPro"/>
</dbReference>
<dbReference type="InterPro" id="IPR036249">
    <property type="entry name" value="Thioredoxin-like_sf"/>
</dbReference>
<dbReference type="InterPro" id="IPR017937">
    <property type="entry name" value="Thioredoxin_CS"/>
</dbReference>
<dbReference type="EMBL" id="RHLK01000024">
    <property type="protein sequence ID" value="MVP02443.1"/>
    <property type="molecule type" value="Genomic_DNA"/>
</dbReference>
<dbReference type="PANTHER" id="PTHR42852:SF1">
    <property type="entry name" value="THIOREDOXIN-LIKE PROTEIN YNEN"/>
    <property type="match status" value="1"/>
</dbReference>
<evidence type="ECO:0000313" key="4">
    <source>
        <dbReference type="Proteomes" id="UP000490800"/>
    </source>
</evidence>
<dbReference type="InterPro" id="IPR050553">
    <property type="entry name" value="Thioredoxin_ResA/DsbE_sf"/>
</dbReference>
<proteinExistence type="predicted"/>
<dbReference type="SUPFAM" id="SSF52833">
    <property type="entry name" value="Thioredoxin-like"/>
    <property type="match status" value="1"/>
</dbReference>
<gene>
    <name evidence="3" type="ORF">EDM21_23450</name>
</gene>
<dbReference type="PANTHER" id="PTHR42852">
    <property type="entry name" value="THIOL:DISULFIDE INTERCHANGE PROTEIN DSBE"/>
    <property type="match status" value="1"/>
</dbReference>
<dbReference type="PROSITE" id="PS00194">
    <property type="entry name" value="THIOREDOXIN_1"/>
    <property type="match status" value="1"/>
</dbReference>
<comment type="caution">
    <text evidence="3">The sequence shown here is derived from an EMBL/GenBank/DDBJ whole genome shotgun (WGS) entry which is preliminary data.</text>
</comment>
<dbReference type="Proteomes" id="UP000490800">
    <property type="component" value="Unassembled WGS sequence"/>
</dbReference>
<reference evidence="3 4" key="1">
    <citation type="journal article" date="2019" name="Microorganisms">
        <title>Paenibacillus lutrae sp. nov., A Chitinolytic Species Isolated from A River Otter in Castril Natural Park, Granada, Spain.</title>
        <authorList>
            <person name="Rodriguez M."/>
            <person name="Reina J.C."/>
            <person name="Bejar V."/>
            <person name="Llamas I."/>
        </authorList>
    </citation>
    <scope>NUCLEOTIDE SEQUENCE [LARGE SCALE GENOMIC DNA]</scope>
    <source>
        <strain evidence="3 4">N10</strain>
    </source>
</reference>
<dbReference type="InterPro" id="IPR000866">
    <property type="entry name" value="AhpC/TSA"/>
</dbReference>
<keyword evidence="1" id="KW-1015">Disulfide bond</keyword>
<dbReference type="AlphaFoldDB" id="A0A7X3FMG9"/>
<protein>
    <submittedName>
        <fullName evidence="3">Redoxin domain-containing protein</fullName>
    </submittedName>
</protein>